<dbReference type="Pfam" id="PF13359">
    <property type="entry name" value="DDE_Tnp_4"/>
    <property type="match status" value="1"/>
</dbReference>
<reference evidence="9 10" key="1">
    <citation type="journal article" date="2019" name="Nat. Ecol. Evol.">
        <title>Megaphylogeny resolves global patterns of mushroom evolution.</title>
        <authorList>
            <person name="Varga T."/>
            <person name="Krizsan K."/>
            <person name="Foldi C."/>
            <person name="Dima B."/>
            <person name="Sanchez-Garcia M."/>
            <person name="Sanchez-Ramirez S."/>
            <person name="Szollosi G.J."/>
            <person name="Szarkandi J.G."/>
            <person name="Papp V."/>
            <person name="Albert L."/>
            <person name="Andreopoulos W."/>
            <person name="Angelini C."/>
            <person name="Antonin V."/>
            <person name="Barry K.W."/>
            <person name="Bougher N.L."/>
            <person name="Buchanan P."/>
            <person name="Buyck B."/>
            <person name="Bense V."/>
            <person name="Catcheside P."/>
            <person name="Chovatia M."/>
            <person name="Cooper J."/>
            <person name="Damon W."/>
            <person name="Desjardin D."/>
            <person name="Finy P."/>
            <person name="Geml J."/>
            <person name="Haridas S."/>
            <person name="Hughes K."/>
            <person name="Justo A."/>
            <person name="Karasinski D."/>
            <person name="Kautmanova I."/>
            <person name="Kiss B."/>
            <person name="Kocsube S."/>
            <person name="Kotiranta H."/>
            <person name="LaButti K.M."/>
            <person name="Lechner B.E."/>
            <person name="Liimatainen K."/>
            <person name="Lipzen A."/>
            <person name="Lukacs Z."/>
            <person name="Mihaltcheva S."/>
            <person name="Morgado L.N."/>
            <person name="Niskanen T."/>
            <person name="Noordeloos M.E."/>
            <person name="Ohm R.A."/>
            <person name="Ortiz-Santana B."/>
            <person name="Ovrebo C."/>
            <person name="Racz N."/>
            <person name="Riley R."/>
            <person name="Savchenko A."/>
            <person name="Shiryaev A."/>
            <person name="Soop K."/>
            <person name="Spirin V."/>
            <person name="Szebenyi C."/>
            <person name="Tomsovsky M."/>
            <person name="Tulloss R.E."/>
            <person name="Uehling J."/>
            <person name="Grigoriev I.V."/>
            <person name="Vagvolgyi C."/>
            <person name="Papp T."/>
            <person name="Martin F.M."/>
            <person name="Miettinen O."/>
            <person name="Hibbett D.S."/>
            <person name="Nagy L.G."/>
        </authorList>
    </citation>
    <scope>NUCLEOTIDE SEQUENCE [LARGE SCALE GENOMIC DNA]</scope>
    <source>
        <strain evidence="9 10">CBS 962.96</strain>
    </source>
</reference>
<gene>
    <name evidence="9" type="ORF">K435DRAFT_584257</name>
</gene>
<dbReference type="InterPro" id="IPR027806">
    <property type="entry name" value="HARBI1_dom"/>
</dbReference>
<dbReference type="GO" id="GO:0046872">
    <property type="term" value="F:metal ion binding"/>
    <property type="evidence" value="ECO:0007669"/>
    <property type="project" value="UniProtKB-KW"/>
</dbReference>
<comment type="subcellular location">
    <subcellularLocation>
        <location evidence="2">Nucleus</location>
    </subcellularLocation>
</comment>
<keyword evidence="10" id="KW-1185">Reference proteome</keyword>
<accession>A0A4S8KT49</accession>
<comment type="similarity">
    <text evidence="3">Belongs to the HARBI1 family.</text>
</comment>
<dbReference type="PANTHER" id="PTHR22930">
    <property type="match status" value="1"/>
</dbReference>
<dbReference type="EMBL" id="ML180093">
    <property type="protein sequence ID" value="THU79016.1"/>
    <property type="molecule type" value="Genomic_DNA"/>
</dbReference>
<evidence type="ECO:0000256" key="6">
    <source>
        <dbReference type="ARBA" id="ARBA00022801"/>
    </source>
</evidence>
<evidence type="ECO:0000313" key="9">
    <source>
        <dbReference type="EMBL" id="THU79016.1"/>
    </source>
</evidence>
<keyword evidence="4" id="KW-0540">Nuclease</keyword>
<feature type="non-terminal residue" evidence="9">
    <location>
        <position position="1"/>
    </location>
</feature>
<evidence type="ECO:0000256" key="2">
    <source>
        <dbReference type="ARBA" id="ARBA00004123"/>
    </source>
</evidence>
<evidence type="ECO:0000256" key="5">
    <source>
        <dbReference type="ARBA" id="ARBA00022723"/>
    </source>
</evidence>
<dbReference type="GO" id="GO:0016787">
    <property type="term" value="F:hydrolase activity"/>
    <property type="evidence" value="ECO:0007669"/>
    <property type="project" value="UniProtKB-KW"/>
</dbReference>
<keyword evidence="6" id="KW-0378">Hydrolase</keyword>
<evidence type="ECO:0000256" key="1">
    <source>
        <dbReference type="ARBA" id="ARBA00001968"/>
    </source>
</evidence>
<evidence type="ECO:0000256" key="4">
    <source>
        <dbReference type="ARBA" id="ARBA00022722"/>
    </source>
</evidence>
<dbReference type="OrthoDB" id="3246760at2759"/>
<keyword evidence="5" id="KW-0479">Metal-binding</keyword>
<dbReference type="InterPro" id="IPR045249">
    <property type="entry name" value="HARBI1-like"/>
</dbReference>
<comment type="cofactor">
    <cofactor evidence="1">
        <name>a divalent metal cation</name>
        <dbReference type="ChEBI" id="CHEBI:60240"/>
    </cofactor>
</comment>
<name>A0A4S8KT49_DENBC</name>
<evidence type="ECO:0000256" key="3">
    <source>
        <dbReference type="ARBA" id="ARBA00006958"/>
    </source>
</evidence>
<evidence type="ECO:0000259" key="8">
    <source>
        <dbReference type="Pfam" id="PF13359"/>
    </source>
</evidence>
<dbReference type="AlphaFoldDB" id="A0A4S8KT49"/>
<feature type="non-terminal residue" evidence="9">
    <location>
        <position position="246"/>
    </location>
</feature>
<organism evidence="9 10">
    <name type="scientific">Dendrothele bispora (strain CBS 962.96)</name>
    <dbReference type="NCBI Taxonomy" id="1314807"/>
    <lineage>
        <taxon>Eukaryota</taxon>
        <taxon>Fungi</taxon>
        <taxon>Dikarya</taxon>
        <taxon>Basidiomycota</taxon>
        <taxon>Agaricomycotina</taxon>
        <taxon>Agaricomycetes</taxon>
        <taxon>Agaricomycetidae</taxon>
        <taxon>Agaricales</taxon>
        <taxon>Agaricales incertae sedis</taxon>
        <taxon>Dendrothele</taxon>
    </lineage>
</organism>
<evidence type="ECO:0000256" key="7">
    <source>
        <dbReference type="ARBA" id="ARBA00023242"/>
    </source>
</evidence>
<sequence length="246" mass="28227">RYEVEREPIDKPPAAFLQHLLLRLKHGHPDLFRHDLRVTPQTFDSLVAAIEDDEVFMSRSELSPQAPVKEQLAVALYQFGHDSNASGLQSVANWSGLGKGTVHLYTRRVMTAILCPTFMSTAVRFPTKDERKEAKQWVKQRSCSAWKNGWCFVDGTLVPLAHRPYWYGESYFDRKCRYSLNIQIVSLPNLQIIDFAYGHTGSTHDATAWEETKLFKEHDTIPGDDAWVWADSAYPIQTWVVAPYKK</sequence>
<dbReference type="PANTHER" id="PTHR22930:SF85">
    <property type="entry name" value="GH03217P-RELATED"/>
    <property type="match status" value="1"/>
</dbReference>
<dbReference type="GO" id="GO:0005634">
    <property type="term" value="C:nucleus"/>
    <property type="evidence" value="ECO:0007669"/>
    <property type="project" value="UniProtKB-SubCell"/>
</dbReference>
<dbReference type="Proteomes" id="UP000297245">
    <property type="component" value="Unassembled WGS sequence"/>
</dbReference>
<keyword evidence="7" id="KW-0539">Nucleus</keyword>
<feature type="domain" description="DDE Tnp4" evidence="8">
    <location>
        <begin position="153"/>
        <end position="245"/>
    </location>
</feature>
<proteinExistence type="inferred from homology"/>
<dbReference type="GO" id="GO:0004518">
    <property type="term" value="F:nuclease activity"/>
    <property type="evidence" value="ECO:0007669"/>
    <property type="project" value="UniProtKB-KW"/>
</dbReference>
<evidence type="ECO:0000313" key="10">
    <source>
        <dbReference type="Proteomes" id="UP000297245"/>
    </source>
</evidence>
<protein>
    <recommendedName>
        <fullName evidence="8">DDE Tnp4 domain-containing protein</fullName>
    </recommendedName>
</protein>